<reference evidence="1 2" key="1">
    <citation type="submission" date="2024-07" db="EMBL/GenBank/DDBJ databases">
        <title>Chromosome-level genome assembly of the water stick insect Ranatra chinensis (Heteroptera: Nepidae).</title>
        <authorList>
            <person name="Liu X."/>
        </authorList>
    </citation>
    <scope>NUCLEOTIDE SEQUENCE [LARGE SCALE GENOMIC DNA]</scope>
    <source>
        <strain evidence="1">Cailab_2021Rc</strain>
        <tissue evidence="1">Muscle</tissue>
    </source>
</reference>
<gene>
    <name evidence="1" type="ORF">AAG570_013592</name>
</gene>
<dbReference type="AlphaFoldDB" id="A0ABD0YCM7"/>
<dbReference type="Proteomes" id="UP001558652">
    <property type="component" value="Unassembled WGS sequence"/>
</dbReference>
<name>A0ABD0YCM7_9HEMI</name>
<protein>
    <submittedName>
        <fullName evidence="1">Uncharacterized protein</fullName>
    </submittedName>
</protein>
<proteinExistence type="predicted"/>
<evidence type="ECO:0000313" key="1">
    <source>
        <dbReference type="EMBL" id="KAL1129060.1"/>
    </source>
</evidence>
<comment type="caution">
    <text evidence="1">The sequence shown here is derived from an EMBL/GenBank/DDBJ whole genome shotgun (WGS) entry which is preliminary data.</text>
</comment>
<sequence>MNPVTRLKERHWSYSESGPTAVRVKEEVLDVCTSTKTPGGPVVGSVFENRARSKRDTASQTLVIGDVLGNRRTGDQLRAKFWGSTSYIGSTGSSYTEPNKGIQITFEAPVDGASIKDVLSRAKPDVVQGPDQEKAKKCTFGNCTG</sequence>
<evidence type="ECO:0000313" key="2">
    <source>
        <dbReference type="Proteomes" id="UP001558652"/>
    </source>
</evidence>
<keyword evidence="2" id="KW-1185">Reference proteome</keyword>
<accession>A0ABD0YCM7</accession>
<organism evidence="1 2">
    <name type="scientific">Ranatra chinensis</name>
    <dbReference type="NCBI Taxonomy" id="642074"/>
    <lineage>
        <taxon>Eukaryota</taxon>
        <taxon>Metazoa</taxon>
        <taxon>Ecdysozoa</taxon>
        <taxon>Arthropoda</taxon>
        <taxon>Hexapoda</taxon>
        <taxon>Insecta</taxon>
        <taxon>Pterygota</taxon>
        <taxon>Neoptera</taxon>
        <taxon>Paraneoptera</taxon>
        <taxon>Hemiptera</taxon>
        <taxon>Heteroptera</taxon>
        <taxon>Panheteroptera</taxon>
        <taxon>Nepomorpha</taxon>
        <taxon>Nepidae</taxon>
        <taxon>Ranatrinae</taxon>
        <taxon>Ranatra</taxon>
    </lineage>
</organism>
<dbReference type="EMBL" id="JBFDAA010000009">
    <property type="protein sequence ID" value="KAL1129060.1"/>
    <property type="molecule type" value="Genomic_DNA"/>
</dbReference>